<evidence type="ECO:0000313" key="2">
    <source>
        <dbReference type="EMBL" id="CQR72312.1"/>
    </source>
</evidence>
<evidence type="ECO:0000313" key="3">
    <source>
        <dbReference type="Proteomes" id="UP000049855"/>
    </source>
</evidence>
<organism evidence="2 3">
    <name type="scientific">Sporomusa ovata</name>
    <dbReference type="NCBI Taxonomy" id="2378"/>
    <lineage>
        <taxon>Bacteria</taxon>
        <taxon>Bacillati</taxon>
        <taxon>Bacillota</taxon>
        <taxon>Negativicutes</taxon>
        <taxon>Selenomonadales</taxon>
        <taxon>Sporomusaceae</taxon>
        <taxon>Sporomusa</taxon>
    </lineage>
</organism>
<proteinExistence type="predicted"/>
<dbReference type="InterPro" id="IPR016181">
    <property type="entry name" value="Acyl_CoA_acyltransferase"/>
</dbReference>
<reference evidence="3" key="1">
    <citation type="submission" date="2015-03" db="EMBL/GenBank/DDBJ databases">
        <authorList>
            <person name="Nijsse Bart"/>
        </authorList>
    </citation>
    <scope>NUCLEOTIDE SEQUENCE [LARGE SCALE GENOMIC DNA]</scope>
</reference>
<dbReference type="EMBL" id="CTRP01000010">
    <property type="protein sequence ID" value="CQR72312.1"/>
    <property type="molecule type" value="Genomic_DNA"/>
</dbReference>
<accession>A0A0U1KY19</accession>
<dbReference type="Pfam" id="PF00027">
    <property type="entry name" value="cNMP_binding"/>
    <property type="match status" value="1"/>
</dbReference>
<sequence>MMYLNKGFLLSKKIISSDTMIGNAAYFLNFQSKEVICNENIIPSARSSATKNRKEGAKKIMTNVVSLSDKSITIGIATTPQEKKEIFRFRYHIYAKEIGHRLASVDHRKEMLCDELDEGGILLYVKTETNLIGTLRVNIGYLQDFPPYIVRNFLLDRFQNFNSCNGSQLYAYNSKGIISSNYRRSGIHHLLEEISYKLYCDNHVHFSFGNCNSYLLPFHERYGYRRYTRNWADPDYGLQVPLVLLIDDIAYLQTVNSPILNVAYNRTVPNDQTRKWFYREFPEAAKVISNRAVTEDAYWAYLRKCLQHSPHKAIPVLHGIPESAAKKFVHSCGAILKCYTGEPIITCRDSGNELNILLAGRLETSDGKYILPGQFFGEVGLINRTKHTSNVFASTDGEILVLSFQYFKKFSNTYPDISRKILQNLAATSSLKSETSSSF</sequence>
<dbReference type="PROSITE" id="PS50042">
    <property type="entry name" value="CNMP_BINDING_3"/>
    <property type="match status" value="1"/>
</dbReference>
<dbReference type="SUPFAM" id="SSF51206">
    <property type="entry name" value="cAMP-binding domain-like"/>
    <property type="match status" value="1"/>
</dbReference>
<dbReference type="Proteomes" id="UP000049855">
    <property type="component" value="Unassembled WGS sequence"/>
</dbReference>
<dbReference type="Gene3D" id="3.40.630.30">
    <property type="match status" value="1"/>
</dbReference>
<dbReference type="AlphaFoldDB" id="A0A0U1KY19"/>
<gene>
    <name evidence="2" type="ORF">SpAn4DRAFT_2772</name>
</gene>
<dbReference type="Gene3D" id="2.60.120.10">
    <property type="entry name" value="Jelly Rolls"/>
    <property type="match status" value="1"/>
</dbReference>
<name>A0A0U1KY19_9FIRM</name>
<keyword evidence="3" id="KW-1185">Reference proteome</keyword>
<dbReference type="SUPFAM" id="SSF55729">
    <property type="entry name" value="Acyl-CoA N-acyltransferases (Nat)"/>
    <property type="match status" value="1"/>
</dbReference>
<dbReference type="CDD" id="cd00038">
    <property type="entry name" value="CAP_ED"/>
    <property type="match status" value="1"/>
</dbReference>
<dbReference type="InterPro" id="IPR000595">
    <property type="entry name" value="cNMP-bd_dom"/>
</dbReference>
<evidence type="ECO:0000259" key="1">
    <source>
        <dbReference type="PROSITE" id="PS50042"/>
    </source>
</evidence>
<feature type="domain" description="Cyclic nucleotide-binding" evidence="1">
    <location>
        <begin position="316"/>
        <end position="428"/>
    </location>
</feature>
<dbReference type="InterPro" id="IPR014710">
    <property type="entry name" value="RmlC-like_jellyroll"/>
</dbReference>
<dbReference type="InterPro" id="IPR018490">
    <property type="entry name" value="cNMP-bd_dom_sf"/>
</dbReference>
<protein>
    <recommendedName>
        <fullName evidence="1">Cyclic nucleotide-binding domain-containing protein</fullName>
    </recommendedName>
</protein>